<comment type="caution">
    <text evidence="3">The sequence shown here is derived from an EMBL/GenBank/DDBJ whole genome shotgun (WGS) entry which is preliminary data.</text>
</comment>
<evidence type="ECO:0000313" key="3">
    <source>
        <dbReference type="EMBL" id="SPW27898.1"/>
    </source>
</evidence>
<feature type="compositionally biased region" description="Polar residues" evidence="1">
    <location>
        <begin position="55"/>
        <end position="69"/>
    </location>
</feature>
<sequence length="159" mass="16337">MNFRTALGVAVTIVMTSASLLVPATAGAQETTTTEASTEASAGQTATETPEKSTEATTAISTPDAQDPNSDSKSDPNKDLQDLSNDLSNNKDKDKDGSSITYDDKGAIESVGSVTTDTLKFIGAIIKVLAGVAGLMVLLGKAFPAVKDLIHNIARGGHL</sequence>
<reference evidence="3 4" key="1">
    <citation type="submission" date="2018-06" db="EMBL/GenBank/DDBJ databases">
        <authorList>
            <consortium name="Pathogen Informatics"/>
            <person name="Doyle S."/>
        </authorList>
    </citation>
    <scope>NUCLEOTIDE SEQUENCE [LARGE SCALE GENOMIC DNA]</scope>
    <source>
        <strain evidence="3 4">NCTC10254</strain>
    </source>
</reference>
<dbReference type="EMBL" id="UARK01000003">
    <property type="protein sequence ID" value="SPW27898.1"/>
    <property type="molecule type" value="Genomic_DNA"/>
</dbReference>
<evidence type="ECO:0000313" key="4">
    <source>
        <dbReference type="Proteomes" id="UP000249886"/>
    </source>
</evidence>
<feature type="compositionally biased region" description="Low complexity" evidence="1">
    <location>
        <begin position="26"/>
        <end position="48"/>
    </location>
</feature>
<accession>A0A6H9XH63</accession>
<evidence type="ECO:0000256" key="1">
    <source>
        <dbReference type="SAM" id="MobiDB-lite"/>
    </source>
</evidence>
<feature type="chain" id="PRO_5043215326" description="Secreted protein" evidence="2">
    <location>
        <begin position="29"/>
        <end position="159"/>
    </location>
</feature>
<feature type="compositionally biased region" description="Basic and acidic residues" evidence="1">
    <location>
        <begin position="89"/>
        <end position="102"/>
    </location>
</feature>
<feature type="signal peptide" evidence="2">
    <location>
        <begin position="1"/>
        <end position="28"/>
    </location>
</feature>
<dbReference type="AlphaFoldDB" id="A0A6H9XH63"/>
<name>A0A6H9XH63_9CORY</name>
<feature type="compositionally biased region" description="Basic and acidic residues" evidence="1">
    <location>
        <begin position="70"/>
        <end position="81"/>
    </location>
</feature>
<evidence type="ECO:0000256" key="2">
    <source>
        <dbReference type="SAM" id="SignalP"/>
    </source>
</evidence>
<dbReference type="Proteomes" id="UP000249886">
    <property type="component" value="Unassembled WGS sequence"/>
</dbReference>
<feature type="region of interest" description="Disordered" evidence="1">
    <location>
        <begin position="26"/>
        <end position="102"/>
    </location>
</feature>
<evidence type="ECO:0008006" key="5">
    <source>
        <dbReference type="Google" id="ProtNLM"/>
    </source>
</evidence>
<organism evidence="3 4">
    <name type="scientific">Corynebacterium matruchotii</name>
    <dbReference type="NCBI Taxonomy" id="43768"/>
    <lineage>
        <taxon>Bacteria</taxon>
        <taxon>Bacillati</taxon>
        <taxon>Actinomycetota</taxon>
        <taxon>Actinomycetes</taxon>
        <taxon>Mycobacteriales</taxon>
        <taxon>Corynebacteriaceae</taxon>
        <taxon>Corynebacterium</taxon>
    </lineage>
</organism>
<protein>
    <recommendedName>
        <fullName evidence="5">Secreted protein</fullName>
    </recommendedName>
</protein>
<proteinExistence type="predicted"/>
<gene>
    <name evidence="3" type="ORF">NCTC10254_01092</name>
</gene>
<dbReference type="RefSeq" id="WP_005526521.1">
    <property type="nucleotide sequence ID" value="NZ_CP050134.2"/>
</dbReference>
<dbReference type="GeneID" id="84574244"/>
<keyword evidence="2" id="KW-0732">Signal</keyword>